<protein>
    <submittedName>
        <fullName evidence="1">Uncharacterized protein</fullName>
    </submittedName>
</protein>
<dbReference type="AlphaFoldDB" id="A0A448WW77"/>
<gene>
    <name evidence="1" type="ORF">PXEA_LOCUS15171</name>
</gene>
<keyword evidence="2" id="KW-1185">Reference proteome</keyword>
<evidence type="ECO:0000313" key="2">
    <source>
        <dbReference type="Proteomes" id="UP000784294"/>
    </source>
</evidence>
<dbReference type="EMBL" id="CAAALY010052821">
    <property type="protein sequence ID" value="VEL21731.1"/>
    <property type="molecule type" value="Genomic_DNA"/>
</dbReference>
<organism evidence="1 2">
    <name type="scientific">Protopolystoma xenopodis</name>
    <dbReference type="NCBI Taxonomy" id="117903"/>
    <lineage>
        <taxon>Eukaryota</taxon>
        <taxon>Metazoa</taxon>
        <taxon>Spiralia</taxon>
        <taxon>Lophotrochozoa</taxon>
        <taxon>Platyhelminthes</taxon>
        <taxon>Monogenea</taxon>
        <taxon>Polyopisthocotylea</taxon>
        <taxon>Polystomatidea</taxon>
        <taxon>Polystomatidae</taxon>
        <taxon>Protopolystoma</taxon>
    </lineage>
</organism>
<comment type="caution">
    <text evidence="1">The sequence shown here is derived from an EMBL/GenBank/DDBJ whole genome shotgun (WGS) entry which is preliminary data.</text>
</comment>
<name>A0A448WW77_9PLAT</name>
<reference evidence="1" key="1">
    <citation type="submission" date="2018-11" db="EMBL/GenBank/DDBJ databases">
        <authorList>
            <consortium name="Pathogen Informatics"/>
        </authorList>
    </citation>
    <scope>NUCLEOTIDE SEQUENCE</scope>
</reference>
<dbReference type="Proteomes" id="UP000784294">
    <property type="component" value="Unassembled WGS sequence"/>
</dbReference>
<accession>A0A448WW77</accession>
<evidence type="ECO:0000313" key="1">
    <source>
        <dbReference type="EMBL" id="VEL21731.1"/>
    </source>
</evidence>
<proteinExistence type="predicted"/>
<sequence>MNVPAKPIDSRSTGIRHRLLVESTFESIPQILSPEMEVGSTIAELCSIDHLIQKFDMGSAQASLNLTSALLPECTCSSLASGDPDSSLAREGL</sequence>